<dbReference type="InterPro" id="IPR003010">
    <property type="entry name" value="C-N_Hydrolase"/>
</dbReference>
<dbReference type="PANTHER" id="PTHR43674">
    <property type="entry name" value="NITRILASE C965.09-RELATED"/>
    <property type="match status" value="1"/>
</dbReference>
<dbReference type="EMBL" id="CP002326">
    <property type="protein sequence ID" value="ADQ40131.1"/>
    <property type="molecule type" value="Genomic_DNA"/>
</dbReference>
<dbReference type="GO" id="GO:0016811">
    <property type="term" value="F:hydrolase activity, acting on carbon-nitrogen (but not peptide) bonds, in linear amides"/>
    <property type="evidence" value="ECO:0007669"/>
    <property type="project" value="TreeGrafter"/>
</dbReference>
<dbReference type="AlphaFoldDB" id="E4S9Z0"/>
<keyword evidence="3" id="KW-0012">Acyltransferase</keyword>
<dbReference type="PANTHER" id="PTHR43674:SF2">
    <property type="entry name" value="BETA-UREIDOPROPIONASE"/>
    <property type="match status" value="1"/>
</dbReference>
<feature type="domain" description="CN hydrolase" evidence="2">
    <location>
        <begin position="1"/>
        <end position="231"/>
    </location>
</feature>
<evidence type="ECO:0000313" key="3">
    <source>
        <dbReference type="EMBL" id="ADQ40131.1"/>
    </source>
</evidence>
<sequence length="231" mass="26461">MKISSVLTKNLNRIIHFLSLANAEDVDIICFPEMALTGYNIELLQSQELNERVNQLLGQIIDKCREYGIVCIIGHPYKEENKLFNRASVILPTGKILHYDKQYPTEIEKRIFSSGNDILVFEHDQKRFGVVICRDQNYYEIFKKYKDNDCDGVFILAAHFYNPKEARWKIDKNRAIPIARAVENQYYVFLANAVGPHLKMISLGHSLIVDGDGCVVCEADEASECLLSIEL</sequence>
<dbReference type="InterPro" id="IPR050345">
    <property type="entry name" value="Aliph_Amidase/BUP"/>
</dbReference>
<keyword evidence="4" id="KW-1185">Reference proteome</keyword>
<evidence type="ECO:0000313" key="4">
    <source>
        <dbReference type="Proteomes" id="UP000009256"/>
    </source>
</evidence>
<dbReference type="HOGENOM" id="CLU_030130_3_5_9"/>
<evidence type="ECO:0000259" key="2">
    <source>
        <dbReference type="PROSITE" id="PS50263"/>
    </source>
</evidence>
<dbReference type="InterPro" id="IPR036526">
    <property type="entry name" value="C-N_Hydrolase_sf"/>
</dbReference>
<keyword evidence="3" id="KW-0808">Transferase</keyword>
<reference key="1">
    <citation type="submission" date="2010-11" db="EMBL/GenBank/DDBJ databases">
        <title>Complete sequence of chromosome of Caldicellulosiruptor kristjanssonii 177R1B.</title>
        <authorList>
            <consortium name="US DOE Joint Genome Institute"/>
            <person name="Lucas S."/>
            <person name="Copeland A."/>
            <person name="Lapidus A."/>
            <person name="Cheng J.-F."/>
            <person name="Bruce D."/>
            <person name="Goodwin L."/>
            <person name="Pitluck S."/>
            <person name="Davenport K."/>
            <person name="Detter J.C."/>
            <person name="Han C."/>
            <person name="Tapia R."/>
            <person name="Land M."/>
            <person name="Hauser L."/>
            <person name="Jeffries C."/>
            <person name="Kyrpides N."/>
            <person name="Ivanova N."/>
            <person name="Mikhailova N."/>
            <person name="Blumer-Schuette S.E."/>
            <person name="Kelly R.M."/>
            <person name="Woyke T."/>
        </authorList>
    </citation>
    <scope>NUCLEOTIDE SEQUENCE</scope>
    <source>
        <strain>177R1B</strain>
    </source>
</reference>
<dbReference type="RefSeq" id="WP_013431966.1">
    <property type="nucleotide sequence ID" value="NC_014721.1"/>
</dbReference>
<dbReference type="PROSITE" id="PS50263">
    <property type="entry name" value="CN_HYDROLASE"/>
    <property type="match status" value="1"/>
</dbReference>
<keyword evidence="1" id="KW-0378">Hydrolase</keyword>
<reference evidence="3 4" key="2">
    <citation type="journal article" date="2011" name="J. Bacteriol.">
        <title>Complete genome sequences for the anaerobic, extremely thermophilic plant biomass-degrading bacteria Caldicellulosiruptor hydrothermalis, Caldicellulosiruptor kristjanssonii, Caldicellulosiruptor kronotskyensis, Caldicellulosiruptor owensenis, and Caldicellulosiruptor lactoaceticus.</title>
        <authorList>
            <person name="Blumer-Schuette S.E."/>
            <person name="Ozdemir I."/>
            <person name="Mistry D."/>
            <person name="Lucas S."/>
            <person name="Lapidus A."/>
            <person name="Cheng J.F."/>
            <person name="Goodwin L.A."/>
            <person name="Pitluck S."/>
            <person name="Land M.L."/>
            <person name="Hauser L.J."/>
            <person name="Woyke T."/>
            <person name="Mikhailova N."/>
            <person name="Pati A."/>
            <person name="Kyrpides N.C."/>
            <person name="Ivanova N."/>
            <person name="Detter J.C."/>
            <person name="Walston-Davenport K."/>
            <person name="Han S."/>
            <person name="Adams M.W."/>
            <person name="Kelly R.M."/>
        </authorList>
    </citation>
    <scope>NUCLEOTIDE SEQUENCE [LARGE SCALE GENOMIC DNA]</scope>
    <source>
        <strain evidence="4">ATCC 700853 / DSM 12137 / I77R1B</strain>
    </source>
</reference>
<dbReference type="Gene3D" id="3.60.110.10">
    <property type="entry name" value="Carbon-nitrogen hydrolase"/>
    <property type="match status" value="1"/>
</dbReference>
<organism evidence="3 4">
    <name type="scientific">Caldicellulosiruptor acetigenus (strain ATCC 700853 / DSM 12137 / I77R1B)</name>
    <name type="common">Caldicellulosiruptor kristjanssonii</name>
    <dbReference type="NCBI Taxonomy" id="632335"/>
    <lineage>
        <taxon>Bacteria</taxon>
        <taxon>Bacillati</taxon>
        <taxon>Bacillota</taxon>
        <taxon>Bacillota incertae sedis</taxon>
        <taxon>Caldicellulosiruptorales</taxon>
        <taxon>Caldicellulosiruptoraceae</taxon>
        <taxon>Caldicellulosiruptor</taxon>
    </lineage>
</organism>
<protein>
    <submittedName>
        <fullName evidence="3">Nitrilase/cyanide hydratase and apolipoprotein N-acyltransferase</fullName>
    </submittedName>
</protein>
<dbReference type="GO" id="GO:0016746">
    <property type="term" value="F:acyltransferase activity"/>
    <property type="evidence" value="ECO:0007669"/>
    <property type="project" value="UniProtKB-KW"/>
</dbReference>
<dbReference type="eggNOG" id="COG0388">
    <property type="taxonomic scope" value="Bacteria"/>
</dbReference>
<keyword evidence="3" id="KW-0449">Lipoprotein</keyword>
<accession>E4S9Z0</accession>
<name>E4S9Z0_CALA7</name>
<dbReference type="SUPFAM" id="SSF56317">
    <property type="entry name" value="Carbon-nitrogen hydrolase"/>
    <property type="match status" value="1"/>
</dbReference>
<proteinExistence type="predicted"/>
<dbReference type="Proteomes" id="UP000009256">
    <property type="component" value="Chromosome"/>
</dbReference>
<evidence type="ECO:0000256" key="1">
    <source>
        <dbReference type="ARBA" id="ARBA00022801"/>
    </source>
</evidence>
<dbReference type="STRING" id="632335.Calkr_0586"/>
<dbReference type="CDD" id="cd07197">
    <property type="entry name" value="nitrilase"/>
    <property type="match status" value="1"/>
</dbReference>
<gene>
    <name evidence="3" type="ordered locus">Calkr_0586</name>
</gene>
<dbReference type="Pfam" id="PF00795">
    <property type="entry name" value="CN_hydrolase"/>
    <property type="match status" value="1"/>
</dbReference>
<dbReference type="KEGG" id="cki:Calkr_0586"/>